<keyword evidence="1" id="KW-0732">Signal</keyword>
<dbReference type="Proteomes" id="UP000006241">
    <property type="component" value="Unassembled WGS sequence"/>
</dbReference>
<sequence length="179" mass="19640">MKTGIFNGCIIWISALLLMGCNSATKPSDTSITQQEKTTEVKQNVVGIKDDALNTVYQQYLLLSDALINSDMAAAKEAGLALELAAKALDNRGQLVKLASTITAVSDIEKQRAVFSDLSNEMMSRIKTVGLKEGEVYLDYCPMALDDQGAVWLSNEKSIRNPYYGEKMMECGEVKETLK</sequence>
<dbReference type="EMBL" id="ACHB01000048">
    <property type="protein sequence ID" value="EEI92482.1"/>
    <property type="molecule type" value="Genomic_DNA"/>
</dbReference>
<dbReference type="RefSeq" id="WP_003010317.1">
    <property type="nucleotide sequence ID" value="NZ_GG668633.1"/>
</dbReference>
<proteinExistence type="predicted"/>
<dbReference type="HOGENOM" id="CLU_101306_0_0_10"/>
<feature type="signal peptide" evidence="1">
    <location>
        <begin position="1"/>
        <end position="24"/>
    </location>
</feature>
<feature type="domain" description="DUF3347" evidence="2">
    <location>
        <begin position="56"/>
        <end position="133"/>
    </location>
</feature>
<evidence type="ECO:0000259" key="2">
    <source>
        <dbReference type="Pfam" id="PF11827"/>
    </source>
</evidence>
<dbReference type="InterPro" id="IPR021782">
    <property type="entry name" value="DUF3347"/>
</dbReference>
<reference evidence="3 4" key="1">
    <citation type="submission" date="2009-01" db="EMBL/GenBank/DDBJ databases">
        <authorList>
            <person name="Qin X."/>
            <person name="Bachman B."/>
            <person name="Battles P."/>
            <person name="Bell A."/>
            <person name="Bess C."/>
            <person name="Bickham C."/>
            <person name="Chaboub L."/>
            <person name="Chen D."/>
            <person name="Coyle M."/>
            <person name="Deiros D.R."/>
            <person name="Dinh H."/>
            <person name="Forbes L."/>
            <person name="Fowler G."/>
            <person name="Francisco L."/>
            <person name="Fu Q."/>
            <person name="Gubbala S."/>
            <person name="Hale W."/>
            <person name="Han Y."/>
            <person name="Hemphill L."/>
            <person name="Highlander S.K."/>
            <person name="Hirani K."/>
            <person name="Hogues M."/>
            <person name="Jackson L."/>
            <person name="Jakkamsetti A."/>
            <person name="Javaid M."/>
            <person name="Jiang H."/>
            <person name="Korchina V."/>
            <person name="Kovar C."/>
            <person name="Lara F."/>
            <person name="Lee S."/>
            <person name="Mata R."/>
            <person name="Mathew T."/>
            <person name="Moen C."/>
            <person name="Morales K."/>
            <person name="Munidasa M."/>
            <person name="Nazareth L."/>
            <person name="Ngo R."/>
            <person name="Nguyen L."/>
            <person name="Okwuonu G."/>
            <person name="Ongeri F."/>
            <person name="Patil S."/>
            <person name="Petrosino J."/>
            <person name="Pham C."/>
            <person name="Pham P."/>
            <person name="Pu L.-L."/>
            <person name="Puazo M."/>
            <person name="Raj R."/>
            <person name="Reid J."/>
            <person name="Rouhana J."/>
            <person name="Saada N."/>
            <person name="Shang Y."/>
            <person name="Simmons D."/>
            <person name="Thornton R."/>
            <person name="Warren J."/>
            <person name="Weissenberger G."/>
            <person name="Zhang J."/>
            <person name="Zhang L."/>
            <person name="Zhou C."/>
            <person name="Zhu D."/>
            <person name="Muzny D."/>
            <person name="Worley K."/>
            <person name="Gibbs R."/>
        </authorList>
    </citation>
    <scope>NUCLEOTIDE SEQUENCE [LARGE SCALE GENOMIC DNA]</scope>
    <source>
        <strain evidence="3 4">ATCC 33300</strain>
    </source>
</reference>
<gene>
    <name evidence="3" type="ORF">HMPREF0765_2097</name>
</gene>
<dbReference type="Pfam" id="PF11827">
    <property type="entry name" value="DUF3347"/>
    <property type="match status" value="1"/>
</dbReference>
<evidence type="ECO:0000256" key="1">
    <source>
        <dbReference type="SAM" id="SignalP"/>
    </source>
</evidence>
<dbReference type="AlphaFoldDB" id="C2FXP1"/>
<evidence type="ECO:0000313" key="3">
    <source>
        <dbReference type="EMBL" id="EEI92482.1"/>
    </source>
</evidence>
<protein>
    <recommendedName>
        <fullName evidence="2">DUF3347 domain-containing protein</fullName>
    </recommendedName>
</protein>
<evidence type="ECO:0000313" key="4">
    <source>
        <dbReference type="Proteomes" id="UP000006241"/>
    </source>
</evidence>
<dbReference type="PROSITE" id="PS51257">
    <property type="entry name" value="PROKAR_LIPOPROTEIN"/>
    <property type="match status" value="1"/>
</dbReference>
<feature type="chain" id="PRO_5002912306" description="DUF3347 domain-containing protein" evidence="1">
    <location>
        <begin position="25"/>
        <end position="179"/>
    </location>
</feature>
<organism evidence="3 4">
    <name type="scientific">Sphingobacterium spiritivorum ATCC 33300</name>
    <dbReference type="NCBI Taxonomy" id="525372"/>
    <lineage>
        <taxon>Bacteria</taxon>
        <taxon>Pseudomonadati</taxon>
        <taxon>Bacteroidota</taxon>
        <taxon>Sphingobacteriia</taxon>
        <taxon>Sphingobacteriales</taxon>
        <taxon>Sphingobacteriaceae</taxon>
        <taxon>Sphingobacterium</taxon>
    </lineage>
</organism>
<accession>C2FXP1</accession>
<comment type="caution">
    <text evidence="3">The sequence shown here is derived from an EMBL/GenBank/DDBJ whole genome shotgun (WGS) entry which is preliminary data.</text>
</comment>
<name>C2FXP1_SPHSI</name>